<evidence type="ECO:0000313" key="4">
    <source>
        <dbReference type="Proteomes" id="UP000604083"/>
    </source>
</evidence>
<dbReference type="InterPro" id="IPR008207">
    <property type="entry name" value="Sig_transdc_His_kin_Hpt_dom"/>
</dbReference>
<evidence type="ECO:0000259" key="2">
    <source>
        <dbReference type="PROSITE" id="PS50894"/>
    </source>
</evidence>
<feature type="modified residue" description="Phosphohistidine" evidence="1">
    <location>
        <position position="58"/>
    </location>
</feature>
<dbReference type="InterPro" id="IPR036641">
    <property type="entry name" value="HPT_dom_sf"/>
</dbReference>
<keyword evidence="4" id="KW-1185">Reference proteome</keyword>
<dbReference type="GO" id="GO:0004672">
    <property type="term" value="F:protein kinase activity"/>
    <property type="evidence" value="ECO:0007669"/>
    <property type="project" value="UniProtKB-ARBA"/>
</dbReference>
<dbReference type="PROSITE" id="PS50894">
    <property type="entry name" value="HPT"/>
    <property type="match status" value="1"/>
</dbReference>
<dbReference type="RefSeq" id="WP_377174648.1">
    <property type="nucleotide sequence ID" value="NZ_JBHUJA010000048.1"/>
</dbReference>
<comment type="caution">
    <text evidence="3">The sequence shown here is derived from an EMBL/GenBank/DDBJ whole genome shotgun (WGS) entry which is preliminary data.</text>
</comment>
<dbReference type="EMBL" id="JAENIO010000042">
    <property type="protein sequence ID" value="MBK1835142.1"/>
    <property type="molecule type" value="Genomic_DNA"/>
</dbReference>
<protein>
    <submittedName>
        <fullName evidence="3">Hpt domain-containing protein</fullName>
    </submittedName>
</protein>
<organism evidence="3 4">
    <name type="scientific">Roseibacillus ishigakijimensis</name>
    <dbReference type="NCBI Taxonomy" id="454146"/>
    <lineage>
        <taxon>Bacteria</taxon>
        <taxon>Pseudomonadati</taxon>
        <taxon>Verrucomicrobiota</taxon>
        <taxon>Verrucomicrobiia</taxon>
        <taxon>Verrucomicrobiales</taxon>
        <taxon>Verrucomicrobiaceae</taxon>
        <taxon>Roseibacillus</taxon>
    </lineage>
</organism>
<name>A0A934VNB8_9BACT</name>
<proteinExistence type="predicted"/>
<feature type="domain" description="HPt" evidence="2">
    <location>
        <begin position="19"/>
        <end position="111"/>
    </location>
</feature>
<sequence>MTMDDLIDEDYLQSLGGREDEEIGLVLEDFLSGLPDSAHSLRQRLEAGERERVREEAHALKGSARMCGFAAIGNKAAELEEMAAGGQALPEGEQWSEDVVKLGEATQRALR</sequence>
<accession>A0A934VNB8</accession>
<reference evidence="3" key="1">
    <citation type="submission" date="2021-01" db="EMBL/GenBank/DDBJ databases">
        <title>Modified the classification status of verrucomicrobia.</title>
        <authorList>
            <person name="Feng X."/>
        </authorList>
    </citation>
    <scope>NUCLEOTIDE SEQUENCE</scope>
    <source>
        <strain evidence="3">KCTC 12986</strain>
    </source>
</reference>
<evidence type="ECO:0000313" key="3">
    <source>
        <dbReference type="EMBL" id="MBK1835142.1"/>
    </source>
</evidence>
<dbReference type="Gene3D" id="1.20.120.160">
    <property type="entry name" value="HPT domain"/>
    <property type="match status" value="1"/>
</dbReference>
<dbReference type="Pfam" id="PF01627">
    <property type="entry name" value="Hpt"/>
    <property type="match status" value="1"/>
</dbReference>
<dbReference type="Proteomes" id="UP000604083">
    <property type="component" value="Unassembled WGS sequence"/>
</dbReference>
<gene>
    <name evidence="3" type="ORF">JIN78_13820</name>
</gene>
<dbReference type="AlphaFoldDB" id="A0A934VNB8"/>
<dbReference type="GO" id="GO:0000160">
    <property type="term" value="P:phosphorelay signal transduction system"/>
    <property type="evidence" value="ECO:0007669"/>
    <property type="project" value="InterPro"/>
</dbReference>
<evidence type="ECO:0000256" key="1">
    <source>
        <dbReference type="PROSITE-ProRule" id="PRU00110"/>
    </source>
</evidence>
<keyword evidence="1" id="KW-0597">Phosphoprotein</keyword>
<dbReference type="SUPFAM" id="SSF47226">
    <property type="entry name" value="Histidine-containing phosphotransfer domain, HPT domain"/>
    <property type="match status" value="1"/>
</dbReference>